<dbReference type="Proteomes" id="UP000282656">
    <property type="component" value="Unassembled WGS sequence"/>
</dbReference>
<evidence type="ECO:0000259" key="3">
    <source>
        <dbReference type="Pfam" id="PF13699"/>
    </source>
</evidence>
<feature type="domain" description="eCIS core" evidence="3">
    <location>
        <begin position="72"/>
        <end position="148"/>
    </location>
</feature>
<comment type="caution">
    <text evidence="4">The sequence shown here is derived from an EMBL/GenBank/DDBJ whole genome shotgun (WGS) entry which is preliminary data.</text>
</comment>
<reference evidence="5" key="1">
    <citation type="submission" date="2018-09" db="EMBL/GenBank/DDBJ databases">
        <authorList>
            <person name="Livingstone P.G."/>
            <person name="Whitworth D.E."/>
        </authorList>
    </citation>
    <scope>NUCLEOTIDE SEQUENCE [LARGE SCALE GENOMIC DNA]</scope>
    <source>
        <strain evidence="5">AB047A</strain>
    </source>
</reference>
<gene>
    <name evidence="4" type="ORF">D7X96_19550</name>
</gene>
<sequence>MHERVRRGDLPVRDERKAVDGFFRRRTFSTASSKAPEEQAPPSSLPSGFDFSRIPLFPPAATPRASAGAGVPLSAPVRAYFEERLGSDFSRVRIHTGPDAHFAARALHAKAFTSGYDIVFGEGRYAPNTTSGRHLLAHELTHVVQQQGRAPSTERTRLSPSGAPAEQEANQVVRALAHGSVAPDIRVAASEGLYAQDVHDAEMADAGVFDAGESLPGGVPPTAEELSETRQRNAPVAELRDDELGPALESAQQAGDTRRYAELLAQIRDRDSDYSFGIGLPFAIPRGVGGNALVTPEVAVAILENVTRGQPPFRPELGVGGCSWFVTEGSPHTGVGSANSIPVQAELVNTEGAIRFEQAQLDLIFAEEEARARPEVEAQVRERFRVRTGRDAPPQLSKTLAERVARQLRGLAERSMWERVAAQVRASKSGVGEVNLVEGGRFSASPGRFTVIAQAAKIRLRDGLKPLLKALRSSAQATVVPALEQSAEELARSLRLAGRVRQVFRVGGKILIVVAIAVDALEIIIAEDHLEAALVSLSGWAGAAAASAAFSAFWTPADVAGPWAWAGHGVGMLVSGGIGYWVGSSTTRYIYRLVVHHRGQIQG</sequence>
<keyword evidence="2" id="KW-0812">Transmembrane</keyword>
<dbReference type="EMBL" id="RAWM01000050">
    <property type="protein sequence ID" value="RKH67431.1"/>
    <property type="molecule type" value="Genomic_DNA"/>
</dbReference>
<evidence type="ECO:0000256" key="2">
    <source>
        <dbReference type="SAM" id="Phobius"/>
    </source>
</evidence>
<feature type="transmembrane region" description="Helical" evidence="2">
    <location>
        <begin position="537"/>
        <end position="557"/>
    </location>
</feature>
<evidence type="ECO:0000256" key="1">
    <source>
        <dbReference type="SAM" id="MobiDB-lite"/>
    </source>
</evidence>
<keyword evidence="2" id="KW-1133">Transmembrane helix</keyword>
<dbReference type="Pfam" id="PF13699">
    <property type="entry name" value="eCIS_core"/>
    <property type="match status" value="1"/>
</dbReference>
<dbReference type="OrthoDB" id="5400814at2"/>
<accession>A0A3A8QI88</accession>
<dbReference type="AlphaFoldDB" id="A0A3A8QI88"/>
<organism evidence="4 5">
    <name type="scientific">Corallococcus interemptor</name>
    <dbReference type="NCBI Taxonomy" id="2316720"/>
    <lineage>
        <taxon>Bacteria</taxon>
        <taxon>Pseudomonadati</taxon>
        <taxon>Myxococcota</taxon>
        <taxon>Myxococcia</taxon>
        <taxon>Myxococcales</taxon>
        <taxon>Cystobacterineae</taxon>
        <taxon>Myxococcaceae</taxon>
        <taxon>Corallococcus</taxon>
    </lineage>
</organism>
<evidence type="ECO:0000313" key="5">
    <source>
        <dbReference type="Proteomes" id="UP000282656"/>
    </source>
</evidence>
<dbReference type="RefSeq" id="WP_121770414.1">
    <property type="nucleotide sequence ID" value="NZ_RAWM01000050.1"/>
</dbReference>
<evidence type="ECO:0000313" key="4">
    <source>
        <dbReference type="EMBL" id="RKH67431.1"/>
    </source>
</evidence>
<proteinExistence type="predicted"/>
<protein>
    <submittedName>
        <fullName evidence="4">DUF4157 domain-containing protein</fullName>
    </submittedName>
</protein>
<dbReference type="InterPro" id="IPR025295">
    <property type="entry name" value="eCIS_core_dom"/>
</dbReference>
<keyword evidence="2" id="KW-0472">Membrane</keyword>
<feature type="region of interest" description="Disordered" evidence="1">
    <location>
        <begin position="147"/>
        <end position="166"/>
    </location>
</feature>
<keyword evidence="5" id="KW-1185">Reference proteome</keyword>
<feature type="transmembrane region" description="Helical" evidence="2">
    <location>
        <begin position="563"/>
        <end position="583"/>
    </location>
</feature>
<name>A0A3A8QI88_9BACT</name>
<feature type="transmembrane region" description="Helical" evidence="2">
    <location>
        <begin position="506"/>
        <end position="525"/>
    </location>
</feature>